<name>A0A3Q2Z270_HIPCM</name>
<evidence type="ECO:0000256" key="2">
    <source>
        <dbReference type="SAM" id="SignalP"/>
    </source>
</evidence>
<dbReference type="OMA" id="PATTFCN"/>
<proteinExistence type="predicted"/>
<reference evidence="3" key="1">
    <citation type="submission" date="2025-08" db="UniProtKB">
        <authorList>
            <consortium name="Ensembl"/>
        </authorList>
    </citation>
    <scope>IDENTIFICATION</scope>
</reference>
<evidence type="ECO:0000313" key="4">
    <source>
        <dbReference type="Proteomes" id="UP000264820"/>
    </source>
</evidence>
<dbReference type="Ensembl" id="ENSHCOT00000027162.1">
    <property type="protein sequence ID" value="ENSHCOP00000025735.1"/>
    <property type="gene ID" value="ENSHCOG00000016107.1"/>
</dbReference>
<evidence type="ECO:0000256" key="1">
    <source>
        <dbReference type="SAM" id="MobiDB-lite"/>
    </source>
</evidence>
<feature type="signal peptide" evidence="2">
    <location>
        <begin position="1"/>
        <end position="21"/>
    </location>
</feature>
<sequence>MCGTTKVLFLLAVAIIYMCAAQLNKSQTCLCQDGVRSSASKFGIKDVTIYPATTFCNKNGVLCSKVLEGLCFQYKILRSKATSSSDITAVRASATPSTNTTNV</sequence>
<organism evidence="3 4">
    <name type="scientific">Hippocampus comes</name>
    <name type="common">Tiger tail seahorse</name>
    <dbReference type="NCBI Taxonomy" id="109280"/>
    <lineage>
        <taxon>Eukaryota</taxon>
        <taxon>Metazoa</taxon>
        <taxon>Chordata</taxon>
        <taxon>Craniata</taxon>
        <taxon>Vertebrata</taxon>
        <taxon>Euteleostomi</taxon>
        <taxon>Actinopterygii</taxon>
        <taxon>Neopterygii</taxon>
        <taxon>Teleostei</taxon>
        <taxon>Neoteleostei</taxon>
        <taxon>Acanthomorphata</taxon>
        <taxon>Syngnathiaria</taxon>
        <taxon>Syngnathiformes</taxon>
        <taxon>Syngnathoidei</taxon>
        <taxon>Syngnathidae</taxon>
        <taxon>Hippocampus</taxon>
    </lineage>
</organism>
<dbReference type="Proteomes" id="UP000264820">
    <property type="component" value="Unplaced"/>
</dbReference>
<dbReference type="AlphaFoldDB" id="A0A3Q2Z270"/>
<keyword evidence="2" id="KW-0732">Signal</keyword>
<reference evidence="3" key="2">
    <citation type="submission" date="2025-09" db="UniProtKB">
        <authorList>
            <consortium name="Ensembl"/>
        </authorList>
    </citation>
    <scope>IDENTIFICATION</scope>
</reference>
<accession>A0A3Q2Z270</accession>
<feature type="region of interest" description="Disordered" evidence="1">
    <location>
        <begin position="81"/>
        <end position="103"/>
    </location>
</feature>
<evidence type="ECO:0000313" key="3">
    <source>
        <dbReference type="Ensembl" id="ENSHCOP00000025735.1"/>
    </source>
</evidence>
<protein>
    <recommendedName>
        <fullName evidence="5">Chemokine interleukin-8-like domain-containing protein</fullName>
    </recommendedName>
</protein>
<feature type="chain" id="PRO_5018625641" description="Chemokine interleukin-8-like domain-containing protein" evidence="2">
    <location>
        <begin position="22"/>
        <end position="103"/>
    </location>
</feature>
<evidence type="ECO:0008006" key="5">
    <source>
        <dbReference type="Google" id="ProtNLM"/>
    </source>
</evidence>
<keyword evidence="4" id="KW-1185">Reference proteome</keyword>
<feature type="compositionally biased region" description="Polar residues" evidence="1">
    <location>
        <begin position="94"/>
        <end position="103"/>
    </location>
</feature>